<feature type="domain" description="MgtC/SapB/SrpB/YhiD N-terminal" evidence="8">
    <location>
        <begin position="18"/>
        <end position="143"/>
    </location>
</feature>
<feature type="transmembrane region" description="Helical" evidence="7">
    <location>
        <begin position="12"/>
        <end position="31"/>
    </location>
</feature>
<accession>A0ABY7A445</accession>
<dbReference type="InterPro" id="IPR003416">
    <property type="entry name" value="MgtC/SapB/SrpB/YhiD_fam"/>
</dbReference>
<dbReference type="RefSeq" id="WP_254473453.1">
    <property type="nucleotide sequence ID" value="NZ_CP113432.1"/>
</dbReference>
<dbReference type="PRINTS" id="PR01837">
    <property type="entry name" value="MGTCSAPBPROT"/>
</dbReference>
<reference evidence="9" key="1">
    <citation type="submission" date="2022-11" db="EMBL/GenBank/DDBJ databases">
        <title>Pseudomonas triclosanedens sp. nov., a triclosan degrader isolated from activated sludge.</title>
        <authorList>
            <person name="Yin Y."/>
            <person name="Lu Z."/>
        </authorList>
    </citation>
    <scope>NUCLEOTIDE SEQUENCE</scope>
    <source>
        <strain evidence="9">ZM23</strain>
    </source>
</reference>
<dbReference type="InterPro" id="IPR049177">
    <property type="entry name" value="MgtC_SapB_SrpB_YhiD_N"/>
</dbReference>
<evidence type="ECO:0000256" key="1">
    <source>
        <dbReference type="ARBA" id="ARBA00004651"/>
    </source>
</evidence>
<dbReference type="PANTHER" id="PTHR33778">
    <property type="entry name" value="PROTEIN MGTC"/>
    <property type="match status" value="1"/>
</dbReference>
<gene>
    <name evidence="9" type="ORF">OU419_11130</name>
</gene>
<dbReference type="EMBL" id="CP113432">
    <property type="protein sequence ID" value="WAI51766.1"/>
    <property type="molecule type" value="Genomic_DNA"/>
</dbReference>
<feature type="transmembrane region" description="Helical" evidence="7">
    <location>
        <begin position="43"/>
        <end position="62"/>
    </location>
</feature>
<evidence type="ECO:0000256" key="6">
    <source>
        <dbReference type="ARBA" id="ARBA00023136"/>
    </source>
</evidence>
<evidence type="ECO:0000256" key="3">
    <source>
        <dbReference type="ARBA" id="ARBA00022475"/>
    </source>
</evidence>
<keyword evidence="5 7" id="KW-1133">Transmembrane helix</keyword>
<keyword evidence="4 7" id="KW-0812">Transmembrane</keyword>
<keyword evidence="10" id="KW-1185">Reference proteome</keyword>
<dbReference type="Proteomes" id="UP001163624">
    <property type="component" value="Chromosome"/>
</dbReference>
<feature type="transmembrane region" description="Helical" evidence="7">
    <location>
        <begin position="97"/>
        <end position="115"/>
    </location>
</feature>
<keyword evidence="3" id="KW-1003">Cell membrane</keyword>
<name>A0ABY7A445_9PSED</name>
<feature type="transmembrane region" description="Helical" evidence="7">
    <location>
        <begin position="68"/>
        <end position="90"/>
    </location>
</feature>
<evidence type="ECO:0000256" key="7">
    <source>
        <dbReference type="RuleBase" id="RU365041"/>
    </source>
</evidence>
<comment type="subcellular location">
    <subcellularLocation>
        <location evidence="7">Cell inner membrane</location>
        <topology evidence="7">Multi-pass membrane protein</topology>
    </subcellularLocation>
    <subcellularLocation>
        <location evidence="1">Cell membrane</location>
        <topology evidence="1">Multi-pass membrane protein</topology>
    </subcellularLocation>
</comment>
<dbReference type="PANTHER" id="PTHR33778:SF1">
    <property type="entry name" value="MAGNESIUM TRANSPORTER YHID-RELATED"/>
    <property type="match status" value="1"/>
</dbReference>
<evidence type="ECO:0000259" key="8">
    <source>
        <dbReference type="Pfam" id="PF02308"/>
    </source>
</evidence>
<sequence>MPEAFQIPPDQFDLLLNLLIATACGGLIGLNRELHNRPAGLRTHALTALAAALAVSVILQLHPTSADAASRVVQGVLTGIGFIGAGVIVHHERRYRVEGLTTAATIWVSSMIGIACGSGHAITALIGVMLTLLILSLGSWLEHHIDARFRKPPPNLTDDDEAQK</sequence>
<evidence type="ECO:0000256" key="5">
    <source>
        <dbReference type="ARBA" id="ARBA00022989"/>
    </source>
</evidence>
<keyword evidence="7" id="KW-0997">Cell inner membrane</keyword>
<dbReference type="Pfam" id="PF02308">
    <property type="entry name" value="MgtC"/>
    <property type="match status" value="1"/>
</dbReference>
<feature type="transmembrane region" description="Helical" evidence="7">
    <location>
        <begin position="121"/>
        <end position="141"/>
    </location>
</feature>
<evidence type="ECO:0000256" key="2">
    <source>
        <dbReference type="ARBA" id="ARBA00009298"/>
    </source>
</evidence>
<evidence type="ECO:0000256" key="4">
    <source>
        <dbReference type="ARBA" id="ARBA00022692"/>
    </source>
</evidence>
<organism evidence="9 10">
    <name type="scientific">Pseudomonas triclosanedens</name>
    <dbReference type="NCBI Taxonomy" id="2961893"/>
    <lineage>
        <taxon>Bacteria</taxon>
        <taxon>Pseudomonadati</taxon>
        <taxon>Pseudomonadota</taxon>
        <taxon>Gammaproteobacteria</taxon>
        <taxon>Pseudomonadales</taxon>
        <taxon>Pseudomonadaceae</taxon>
        <taxon>Pseudomonas</taxon>
    </lineage>
</organism>
<evidence type="ECO:0000313" key="9">
    <source>
        <dbReference type="EMBL" id="WAI51766.1"/>
    </source>
</evidence>
<protein>
    <recommendedName>
        <fullName evidence="7">Protein MgtC</fullName>
    </recommendedName>
</protein>
<proteinExistence type="inferred from homology"/>
<comment type="similarity">
    <text evidence="2 7">Belongs to the MgtC/SapB family.</text>
</comment>
<evidence type="ECO:0000313" key="10">
    <source>
        <dbReference type="Proteomes" id="UP001163624"/>
    </source>
</evidence>
<keyword evidence="6 7" id="KW-0472">Membrane</keyword>